<sequence length="91" mass="10452">MKISVANPFDSASKRMSKQTSDSILQPHIHKSPLYSDGQEINAGFLFRRKRTSTNRRAQWGTEINSGMYCNMLLRFKQTLKDKQVGKTRMG</sequence>
<evidence type="ECO:0000313" key="2">
    <source>
        <dbReference type="EMBL" id="GFR15321.1"/>
    </source>
</evidence>
<dbReference type="AlphaFoldDB" id="A0A8X6JQ15"/>
<reference evidence="2" key="1">
    <citation type="submission" date="2020-07" db="EMBL/GenBank/DDBJ databases">
        <title>Multicomponent nature underlies the extraordinary mechanical properties of spider dragline silk.</title>
        <authorList>
            <person name="Kono N."/>
            <person name="Nakamura H."/>
            <person name="Mori M."/>
            <person name="Yoshida Y."/>
            <person name="Ohtoshi R."/>
            <person name="Malay A.D."/>
            <person name="Moran D.A.P."/>
            <person name="Tomita M."/>
            <person name="Numata K."/>
            <person name="Arakawa K."/>
        </authorList>
    </citation>
    <scope>NUCLEOTIDE SEQUENCE</scope>
</reference>
<organism evidence="2 3">
    <name type="scientific">Trichonephila clavata</name>
    <name type="common">Joro spider</name>
    <name type="synonym">Nephila clavata</name>
    <dbReference type="NCBI Taxonomy" id="2740835"/>
    <lineage>
        <taxon>Eukaryota</taxon>
        <taxon>Metazoa</taxon>
        <taxon>Ecdysozoa</taxon>
        <taxon>Arthropoda</taxon>
        <taxon>Chelicerata</taxon>
        <taxon>Arachnida</taxon>
        <taxon>Araneae</taxon>
        <taxon>Araneomorphae</taxon>
        <taxon>Entelegynae</taxon>
        <taxon>Araneoidea</taxon>
        <taxon>Nephilidae</taxon>
        <taxon>Trichonephila</taxon>
    </lineage>
</organism>
<proteinExistence type="predicted"/>
<evidence type="ECO:0000256" key="1">
    <source>
        <dbReference type="SAM" id="MobiDB-lite"/>
    </source>
</evidence>
<dbReference type="Proteomes" id="UP000887116">
    <property type="component" value="Unassembled WGS sequence"/>
</dbReference>
<keyword evidence="3" id="KW-1185">Reference proteome</keyword>
<evidence type="ECO:0000313" key="3">
    <source>
        <dbReference type="Proteomes" id="UP000887116"/>
    </source>
</evidence>
<gene>
    <name evidence="2" type="ORF">TNCT_326071</name>
</gene>
<dbReference type="EMBL" id="BMAO01017396">
    <property type="protein sequence ID" value="GFR15321.1"/>
    <property type="molecule type" value="Genomic_DNA"/>
</dbReference>
<accession>A0A8X6JQ15</accession>
<name>A0A8X6JQ15_TRICU</name>
<feature type="region of interest" description="Disordered" evidence="1">
    <location>
        <begin position="1"/>
        <end position="25"/>
    </location>
</feature>
<comment type="caution">
    <text evidence="2">The sequence shown here is derived from an EMBL/GenBank/DDBJ whole genome shotgun (WGS) entry which is preliminary data.</text>
</comment>
<protein>
    <submittedName>
        <fullName evidence="2">Uncharacterized protein</fullName>
    </submittedName>
</protein>